<evidence type="ECO:0000256" key="2">
    <source>
        <dbReference type="SAM" id="MobiDB-lite"/>
    </source>
</evidence>
<dbReference type="PANTHER" id="PTHR11669:SF52">
    <property type="entry name" value="OS10G0574500 PROTEIN"/>
    <property type="match status" value="1"/>
</dbReference>
<feature type="region of interest" description="Disordered" evidence="2">
    <location>
        <begin position="244"/>
        <end position="264"/>
    </location>
</feature>
<feature type="coiled-coil region" evidence="1">
    <location>
        <begin position="478"/>
        <end position="505"/>
    </location>
</feature>
<dbReference type="SUPFAM" id="SSF48019">
    <property type="entry name" value="post-AAA+ oligomerization domain-like"/>
    <property type="match status" value="1"/>
</dbReference>
<organism evidence="3 4">
    <name type="scientific">Crotalaria pallida</name>
    <name type="common">Smooth rattlebox</name>
    <name type="synonym">Crotalaria striata</name>
    <dbReference type="NCBI Taxonomy" id="3830"/>
    <lineage>
        <taxon>Eukaryota</taxon>
        <taxon>Viridiplantae</taxon>
        <taxon>Streptophyta</taxon>
        <taxon>Embryophyta</taxon>
        <taxon>Tracheophyta</taxon>
        <taxon>Spermatophyta</taxon>
        <taxon>Magnoliopsida</taxon>
        <taxon>eudicotyledons</taxon>
        <taxon>Gunneridae</taxon>
        <taxon>Pentapetalae</taxon>
        <taxon>rosids</taxon>
        <taxon>fabids</taxon>
        <taxon>Fabales</taxon>
        <taxon>Fabaceae</taxon>
        <taxon>Papilionoideae</taxon>
        <taxon>50 kb inversion clade</taxon>
        <taxon>genistoids sensu lato</taxon>
        <taxon>core genistoids</taxon>
        <taxon>Crotalarieae</taxon>
        <taxon>Crotalaria</taxon>
    </lineage>
</organism>
<feature type="region of interest" description="Disordered" evidence="2">
    <location>
        <begin position="73"/>
        <end position="94"/>
    </location>
</feature>
<proteinExistence type="predicted"/>
<feature type="compositionally biased region" description="Polar residues" evidence="2">
    <location>
        <begin position="1"/>
        <end position="18"/>
    </location>
</feature>
<keyword evidence="1" id="KW-0175">Coiled coil</keyword>
<dbReference type="GO" id="GO:0005663">
    <property type="term" value="C:DNA replication factor C complex"/>
    <property type="evidence" value="ECO:0007669"/>
    <property type="project" value="TreeGrafter"/>
</dbReference>
<evidence type="ECO:0000313" key="4">
    <source>
        <dbReference type="Proteomes" id="UP001372338"/>
    </source>
</evidence>
<dbReference type="GO" id="GO:0005634">
    <property type="term" value="C:nucleus"/>
    <property type="evidence" value="ECO:0007669"/>
    <property type="project" value="TreeGrafter"/>
</dbReference>
<evidence type="ECO:0000256" key="1">
    <source>
        <dbReference type="SAM" id="Coils"/>
    </source>
</evidence>
<dbReference type="Gene3D" id="1.20.272.10">
    <property type="match status" value="1"/>
</dbReference>
<dbReference type="SUPFAM" id="SSF52540">
    <property type="entry name" value="P-loop containing nucleoside triphosphate hydrolases"/>
    <property type="match status" value="1"/>
</dbReference>
<reference evidence="3 4" key="1">
    <citation type="submission" date="2024-01" db="EMBL/GenBank/DDBJ databases">
        <title>The genomes of 5 underutilized Papilionoideae crops provide insights into root nodulation and disease resistanc.</title>
        <authorList>
            <person name="Yuan L."/>
        </authorList>
    </citation>
    <scope>NUCLEOTIDE SEQUENCE [LARGE SCALE GENOMIC DNA]</scope>
    <source>
        <strain evidence="3">ZHUSHIDOU_FW_LH</strain>
        <tissue evidence="3">Leaf</tissue>
    </source>
</reference>
<dbReference type="Gene3D" id="3.40.50.300">
    <property type="entry name" value="P-loop containing nucleotide triphosphate hydrolases"/>
    <property type="match status" value="1"/>
</dbReference>
<feature type="region of interest" description="Disordered" evidence="2">
    <location>
        <begin position="1"/>
        <end position="60"/>
    </location>
</feature>
<feature type="compositionally biased region" description="Acidic residues" evidence="2">
    <location>
        <begin position="39"/>
        <end position="49"/>
    </location>
</feature>
<dbReference type="InterPro" id="IPR008921">
    <property type="entry name" value="DNA_pol3_clamp-load_cplx_C"/>
</dbReference>
<keyword evidence="4" id="KW-1185">Reference proteome</keyword>
<gene>
    <name evidence="3" type="ORF">RIF29_18573</name>
</gene>
<accession>A0AAN9IKT5</accession>
<protein>
    <submittedName>
        <fullName evidence="3">Uncharacterized protein</fullName>
    </submittedName>
</protein>
<dbReference type="GO" id="GO:0006281">
    <property type="term" value="P:DNA repair"/>
    <property type="evidence" value="ECO:0007669"/>
    <property type="project" value="TreeGrafter"/>
</dbReference>
<dbReference type="AlphaFoldDB" id="A0AAN9IKT5"/>
<sequence length="624" mass="70610">MQMQSVSDPKSSCISPTRHTSRFKPPSSKLVVRIHGRNDDDDDDDDDEYSSSSKSFSPYYKGLTDQSLAILDHDPLPHTHTHPPPSYQHHHHPNLFASSSSSPYYKGLTDYSLVTAASWTPDAAAVAVLHNTNSLSSYESSPYYRGLIDYSLALHTTNSHLSINIRTPTGPRPDFTLKELMVNDDVDNGLDDIGLIEKGLEPSKVVSGSQENEDKTISEEVALMTKGGGGNDVELVIEEEKALRESKVEENTEKTAKGVHDDDDDDDVRLVIEEKPLRERVPEKSILEEMDLVKEEELEDLSVPEQTAATELTPKVEKLKDTTAEEGNVNEYKWAKKYQPKTLAEFICNRDKALGLKELVKEGCGCNHFIFEGPPSVGKRSMIRAMLREVFGADRVQIIEECKEFKLKGEMVDNLQVRIKKSLHHVEVNLSETKGYEKHVIVDLFKETYGKIINNSLPCSPENCQEKEGIRLSRGIVKKIISRSKNNLRQALRSLEATCRNKDALKDDDLILTGWEHDISNIAKNIIEEQSPRQLYVIRRKLQSLMIHDVSPDFIYKSLVTKLMSLVDESLRLGVAKLDNEYSQQEIDPLWWELHSFGTWNNMGEVSLQEMISTRIRASDLMVF</sequence>
<dbReference type="InterPro" id="IPR050238">
    <property type="entry name" value="DNA_Rep/Repair_Clamp_Loader"/>
</dbReference>
<dbReference type="EMBL" id="JAYWIO010000003">
    <property type="protein sequence ID" value="KAK7277421.1"/>
    <property type="molecule type" value="Genomic_DNA"/>
</dbReference>
<dbReference type="GO" id="GO:0003689">
    <property type="term" value="F:DNA clamp loader activity"/>
    <property type="evidence" value="ECO:0007669"/>
    <property type="project" value="TreeGrafter"/>
</dbReference>
<comment type="caution">
    <text evidence="3">The sequence shown here is derived from an EMBL/GenBank/DDBJ whole genome shotgun (WGS) entry which is preliminary data.</text>
</comment>
<dbReference type="GO" id="GO:0003677">
    <property type="term" value="F:DNA binding"/>
    <property type="evidence" value="ECO:0007669"/>
    <property type="project" value="InterPro"/>
</dbReference>
<dbReference type="PANTHER" id="PTHR11669">
    <property type="entry name" value="REPLICATION FACTOR C / DNA POLYMERASE III GAMMA-TAU SUBUNIT"/>
    <property type="match status" value="1"/>
</dbReference>
<name>A0AAN9IKT5_CROPI</name>
<dbReference type="Proteomes" id="UP001372338">
    <property type="component" value="Unassembled WGS sequence"/>
</dbReference>
<dbReference type="InterPro" id="IPR027417">
    <property type="entry name" value="P-loop_NTPase"/>
</dbReference>
<evidence type="ECO:0000313" key="3">
    <source>
        <dbReference type="EMBL" id="KAK7277421.1"/>
    </source>
</evidence>
<dbReference type="GO" id="GO:0006261">
    <property type="term" value="P:DNA-templated DNA replication"/>
    <property type="evidence" value="ECO:0007669"/>
    <property type="project" value="TreeGrafter"/>
</dbReference>
<feature type="compositionally biased region" description="Basic and acidic residues" evidence="2">
    <location>
        <begin position="244"/>
        <end position="260"/>
    </location>
</feature>